<dbReference type="GeneID" id="18914544"/>
<dbReference type="KEGG" id="pco:PHACADRAFT_249044"/>
<dbReference type="InParanoid" id="K5WHV2"/>
<dbReference type="HOGENOM" id="CLU_1787497_0_0_1"/>
<dbReference type="EMBL" id="JH930469">
    <property type="protein sequence ID" value="EKM58925.1"/>
    <property type="molecule type" value="Genomic_DNA"/>
</dbReference>
<dbReference type="Proteomes" id="UP000008370">
    <property type="component" value="Unassembled WGS sequence"/>
</dbReference>
<reference evidence="1 2" key="1">
    <citation type="journal article" date="2012" name="BMC Genomics">
        <title>Comparative genomics of the white-rot fungi, Phanerochaete carnosa and P. chrysosporium, to elucidate the genetic basis of the distinct wood types they colonize.</title>
        <authorList>
            <person name="Suzuki H."/>
            <person name="MacDonald J."/>
            <person name="Syed K."/>
            <person name="Salamov A."/>
            <person name="Hori C."/>
            <person name="Aerts A."/>
            <person name="Henrissat B."/>
            <person name="Wiebenga A."/>
            <person name="vanKuyk P.A."/>
            <person name="Barry K."/>
            <person name="Lindquist E."/>
            <person name="LaButti K."/>
            <person name="Lapidus A."/>
            <person name="Lucas S."/>
            <person name="Coutinho P."/>
            <person name="Gong Y."/>
            <person name="Samejima M."/>
            <person name="Mahadevan R."/>
            <person name="Abou-Zaid M."/>
            <person name="de Vries R.P."/>
            <person name="Igarashi K."/>
            <person name="Yadav J.S."/>
            <person name="Grigoriev I.V."/>
            <person name="Master E.R."/>
        </authorList>
    </citation>
    <scope>NUCLEOTIDE SEQUENCE [LARGE SCALE GENOMIC DNA]</scope>
    <source>
        <strain evidence="1 2">HHB-10118-sp</strain>
    </source>
</reference>
<dbReference type="OrthoDB" id="2879738at2759"/>
<name>K5WHV2_PHACS</name>
<gene>
    <name evidence="1" type="ORF">PHACADRAFT_249044</name>
</gene>
<sequence>MPVSSLQRTAVRALPPPTERDAPMNELKKHVGVRKEVFYHSENGIHYAGTFIGVEVGDTSKEEYARLPRNVKEAILRHTFPSKADFLTTKLDAVDHVRNMYFLGHFRTQYLTLRYIGYNKPLANALMALGAAEGKKAAAEAAAEP</sequence>
<dbReference type="RefSeq" id="XP_007391513.1">
    <property type="nucleotide sequence ID" value="XM_007391451.1"/>
</dbReference>
<dbReference type="AlphaFoldDB" id="K5WHV2"/>
<evidence type="ECO:0000313" key="2">
    <source>
        <dbReference type="Proteomes" id="UP000008370"/>
    </source>
</evidence>
<protein>
    <submittedName>
        <fullName evidence="1">Uncharacterized protein</fullName>
    </submittedName>
</protein>
<accession>K5WHV2</accession>
<evidence type="ECO:0000313" key="1">
    <source>
        <dbReference type="EMBL" id="EKM58925.1"/>
    </source>
</evidence>
<organism evidence="1 2">
    <name type="scientific">Phanerochaete carnosa (strain HHB-10118-sp)</name>
    <name type="common">White-rot fungus</name>
    <name type="synonym">Peniophora carnosa</name>
    <dbReference type="NCBI Taxonomy" id="650164"/>
    <lineage>
        <taxon>Eukaryota</taxon>
        <taxon>Fungi</taxon>
        <taxon>Dikarya</taxon>
        <taxon>Basidiomycota</taxon>
        <taxon>Agaricomycotina</taxon>
        <taxon>Agaricomycetes</taxon>
        <taxon>Polyporales</taxon>
        <taxon>Phanerochaetaceae</taxon>
        <taxon>Phanerochaete</taxon>
    </lineage>
</organism>
<proteinExistence type="predicted"/>
<keyword evidence="2" id="KW-1185">Reference proteome</keyword>